<dbReference type="Proteomes" id="UP000694892">
    <property type="component" value="Chromosome 5L"/>
</dbReference>
<proteinExistence type="predicted"/>
<dbReference type="EMBL" id="CM004474">
    <property type="protein sequence ID" value="OCT81395.1"/>
    <property type="molecule type" value="Genomic_DNA"/>
</dbReference>
<accession>A0A974HKS2</accession>
<evidence type="ECO:0000313" key="1">
    <source>
        <dbReference type="EMBL" id="OCT81395.1"/>
    </source>
</evidence>
<gene>
    <name evidence="1" type="ORF">XELAEV_18028214mg</name>
</gene>
<protein>
    <submittedName>
        <fullName evidence="1">Uncharacterized protein</fullName>
    </submittedName>
</protein>
<organism evidence="1 2">
    <name type="scientific">Xenopus laevis</name>
    <name type="common">African clawed frog</name>
    <dbReference type="NCBI Taxonomy" id="8355"/>
    <lineage>
        <taxon>Eukaryota</taxon>
        <taxon>Metazoa</taxon>
        <taxon>Chordata</taxon>
        <taxon>Craniata</taxon>
        <taxon>Vertebrata</taxon>
        <taxon>Euteleostomi</taxon>
        <taxon>Amphibia</taxon>
        <taxon>Batrachia</taxon>
        <taxon>Anura</taxon>
        <taxon>Pipoidea</taxon>
        <taxon>Pipidae</taxon>
        <taxon>Xenopodinae</taxon>
        <taxon>Xenopus</taxon>
        <taxon>Xenopus</taxon>
    </lineage>
</organism>
<reference evidence="2" key="1">
    <citation type="journal article" date="2016" name="Nature">
        <title>Genome evolution in the allotetraploid frog Xenopus laevis.</title>
        <authorList>
            <person name="Session A.M."/>
            <person name="Uno Y."/>
            <person name="Kwon T."/>
            <person name="Chapman J.A."/>
            <person name="Toyoda A."/>
            <person name="Takahashi S."/>
            <person name="Fukui A."/>
            <person name="Hikosaka A."/>
            <person name="Suzuki A."/>
            <person name="Kondo M."/>
            <person name="van Heeringen S.J."/>
            <person name="Quigley I."/>
            <person name="Heinz S."/>
            <person name="Ogino H."/>
            <person name="Ochi H."/>
            <person name="Hellsten U."/>
            <person name="Lyons J.B."/>
            <person name="Simakov O."/>
            <person name="Putnam N."/>
            <person name="Stites J."/>
            <person name="Kuroki Y."/>
            <person name="Tanaka T."/>
            <person name="Michiue T."/>
            <person name="Watanabe M."/>
            <person name="Bogdanovic O."/>
            <person name="Lister R."/>
            <person name="Georgiou G."/>
            <person name="Paranjpe S.S."/>
            <person name="van Kruijsbergen I."/>
            <person name="Shu S."/>
            <person name="Carlson J."/>
            <person name="Kinoshita T."/>
            <person name="Ohta Y."/>
            <person name="Mawaribuchi S."/>
            <person name="Jenkins J."/>
            <person name="Grimwood J."/>
            <person name="Schmutz J."/>
            <person name="Mitros T."/>
            <person name="Mozaffari S.V."/>
            <person name="Suzuki Y."/>
            <person name="Haramoto Y."/>
            <person name="Yamamoto T.S."/>
            <person name="Takagi C."/>
            <person name="Heald R."/>
            <person name="Miller K."/>
            <person name="Haudenschild C."/>
            <person name="Kitzman J."/>
            <person name="Nakayama T."/>
            <person name="Izutsu Y."/>
            <person name="Robert J."/>
            <person name="Fortriede J."/>
            <person name="Burns K."/>
            <person name="Lotay V."/>
            <person name="Karimi K."/>
            <person name="Yasuoka Y."/>
            <person name="Dichmann D.S."/>
            <person name="Flajnik M.F."/>
            <person name="Houston D.W."/>
            <person name="Shendure J."/>
            <person name="DuPasquier L."/>
            <person name="Vize P.D."/>
            <person name="Zorn A.M."/>
            <person name="Ito M."/>
            <person name="Marcotte E.M."/>
            <person name="Wallingford J.B."/>
            <person name="Ito Y."/>
            <person name="Asashima M."/>
            <person name="Ueno N."/>
            <person name="Matsuda Y."/>
            <person name="Veenstra G.J."/>
            <person name="Fujiyama A."/>
            <person name="Harland R.M."/>
            <person name="Taira M."/>
            <person name="Rokhsar D.S."/>
        </authorList>
    </citation>
    <scope>NUCLEOTIDE SEQUENCE [LARGE SCALE GENOMIC DNA]</scope>
    <source>
        <strain evidence="2">J</strain>
    </source>
</reference>
<sequence>MMTSVHRLPTATGWALPPLQAYSTYFSLPASALPALYFAAAAAPHILTSALSLSLAARLTSRPPSLFLLCNRVWCGRSAHVVTDGAAVQEVRKQKTLTEHVIRARPAASSIAVCALKRKKTVPSV</sequence>
<name>A0A974HKS2_XENLA</name>
<dbReference type="AlphaFoldDB" id="A0A974HKS2"/>
<evidence type="ECO:0000313" key="2">
    <source>
        <dbReference type="Proteomes" id="UP000694892"/>
    </source>
</evidence>